<dbReference type="RefSeq" id="WP_147001156.1">
    <property type="nucleotide sequence ID" value="NZ_CP042387.1"/>
</dbReference>
<evidence type="ECO:0000259" key="2">
    <source>
        <dbReference type="Pfam" id="PF00534"/>
    </source>
</evidence>
<dbReference type="CDD" id="cd03801">
    <property type="entry name" value="GT4_PimA-like"/>
    <property type="match status" value="1"/>
</dbReference>
<accession>A0AAP9ED77</accession>
<dbReference type="PANTHER" id="PTHR46401:SF2">
    <property type="entry name" value="GLYCOSYLTRANSFERASE WBBK-RELATED"/>
    <property type="match status" value="1"/>
</dbReference>
<keyword evidence="1" id="KW-0808">Transferase</keyword>
<dbReference type="Pfam" id="PF00534">
    <property type="entry name" value="Glycos_transf_1"/>
    <property type="match status" value="1"/>
</dbReference>
<dbReference type="GeneID" id="66531796"/>
<keyword evidence="4" id="KW-1185">Reference proteome</keyword>
<evidence type="ECO:0000313" key="4">
    <source>
        <dbReference type="Proteomes" id="UP000321298"/>
    </source>
</evidence>
<dbReference type="GO" id="GO:0009103">
    <property type="term" value="P:lipopolysaccharide biosynthetic process"/>
    <property type="evidence" value="ECO:0007669"/>
    <property type="project" value="TreeGrafter"/>
</dbReference>
<dbReference type="SUPFAM" id="SSF53756">
    <property type="entry name" value="UDP-Glycosyltransferase/glycogen phosphorylase"/>
    <property type="match status" value="1"/>
</dbReference>
<dbReference type="Gene3D" id="3.40.50.2000">
    <property type="entry name" value="Glycogen Phosphorylase B"/>
    <property type="match status" value="2"/>
</dbReference>
<evidence type="ECO:0000256" key="1">
    <source>
        <dbReference type="ARBA" id="ARBA00022679"/>
    </source>
</evidence>
<name>A0AAP9ED77_LEULA</name>
<dbReference type="InterPro" id="IPR001296">
    <property type="entry name" value="Glyco_trans_1"/>
</dbReference>
<gene>
    <name evidence="3" type="ORF">FGL83_06265</name>
</gene>
<reference evidence="3 4" key="1">
    <citation type="submission" date="2019-06" db="EMBL/GenBank/DDBJ databases">
        <title>Genome analyses of bacteria isolated from kimchi.</title>
        <authorList>
            <person name="Lee S."/>
            <person name="Ahn S."/>
            <person name="Roh S."/>
        </authorList>
    </citation>
    <scope>NUCLEOTIDE SEQUENCE [LARGE SCALE GENOMIC DNA]</scope>
    <source>
        <strain evidence="3 4">CBA3625</strain>
    </source>
</reference>
<sequence>MKVIITVSTYYPLTDGVQSVTQYHAEGLSKLGHDVTVVTSLRSGMADVEWHNGVKIVRYNIQTKHALHVGDKQGYRNLVVDLCKDADVLVNISTQTATTEVLFPILDDLKVKKILYMHGMHDFSWRQYDIMYSLHKIWNNIRWGWDYLLNGKYLKKYDEVIQLHDFDIATTFFKDKYNIDSVIIENAAEDIFFEKSGNQCGNYLLNVSNFDSRKNQEFILEAYYKSNQKNMDLILVGSVKNEYSKYLSTLKVEFDKKYGERNVKILEKVPREEIAKLVQQSNIFLLGSKWEAFPIAIVEAMAAKRPFISTDVGIVRFLPGGVTINTIDEMVYWIDLFSKNPKIADEYGKIGGEYAENNFNIKGKVALLDDIIRR</sequence>
<dbReference type="EMBL" id="CP042387">
    <property type="protein sequence ID" value="QEA44294.1"/>
    <property type="molecule type" value="Genomic_DNA"/>
</dbReference>
<organism evidence="3 4">
    <name type="scientific">Leuconostoc lactis</name>
    <dbReference type="NCBI Taxonomy" id="1246"/>
    <lineage>
        <taxon>Bacteria</taxon>
        <taxon>Bacillati</taxon>
        <taxon>Bacillota</taxon>
        <taxon>Bacilli</taxon>
        <taxon>Lactobacillales</taxon>
        <taxon>Lactobacillaceae</taxon>
        <taxon>Leuconostoc</taxon>
    </lineage>
</organism>
<feature type="domain" description="Glycosyl transferase family 1" evidence="2">
    <location>
        <begin position="194"/>
        <end position="315"/>
    </location>
</feature>
<protein>
    <submittedName>
        <fullName evidence="3">Glycosyltransferase family 4 protein</fullName>
    </submittedName>
</protein>
<dbReference type="Proteomes" id="UP000321298">
    <property type="component" value="Chromosome"/>
</dbReference>
<dbReference type="AlphaFoldDB" id="A0AAP9ED77"/>
<evidence type="ECO:0000313" key="3">
    <source>
        <dbReference type="EMBL" id="QEA44294.1"/>
    </source>
</evidence>
<proteinExistence type="predicted"/>
<dbReference type="GO" id="GO:0016757">
    <property type="term" value="F:glycosyltransferase activity"/>
    <property type="evidence" value="ECO:0007669"/>
    <property type="project" value="InterPro"/>
</dbReference>
<dbReference type="PANTHER" id="PTHR46401">
    <property type="entry name" value="GLYCOSYLTRANSFERASE WBBK-RELATED"/>
    <property type="match status" value="1"/>
</dbReference>